<dbReference type="SUPFAM" id="SSF51735">
    <property type="entry name" value="NAD(P)-binding Rossmann-fold domains"/>
    <property type="match status" value="1"/>
</dbReference>
<name>A0AAE3QMD9_9BACT</name>
<evidence type="ECO:0000256" key="4">
    <source>
        <dbReference type="ARBA" id="ARBA00023002"/>
    </source>
</evidence>
<accession>A0AAE3QMD9</accession>
<dbReference type="InterPro" id="IPR051721">
    <property type="entry name" value="Biopterin_syn/organic_redct"/>
</dbReference>
<dbReference type="Gene3D" id="3.40.50.720">
    <property type="entry name" value="NAD(P)-binding Rossmann-like Domain"/>
    <property type="match status" value="1"/>
</dbReference>
<dbReference type="NCBIfam" id="NF005381">
    <property type="entry name" value="PRK06924.1"/>
    <property type="match status" value="1"/>
</dbReference>
<comment type="caution">
    <text evidence="5">The sequence shown here is derived from an EMBL/GenBank/DDBJ whole genome shotgun (WGS) entry which is preliminary data.</text>
</comment>
<dbReference type="GO" id="GO:0004757">
    <property type="term" value="F:sepiapterin reductase (NADP+) activity"/>
    <property type="evidence" value="ECO:0007669"/>
    <property type="project" value="TreeGrafter"/>
</dbReference>
<proteinExistence type="predicted"/>
<dbReference type="InterPro" id="IPR002347">
    <property type="entry name" value="SDR_fam"/>
</dbReference>
<dbReference type="PANTHER" id="PTHR44085">
    <property type="entry name" value="SEPIAPTERIN REDUCTASE"/>
    <property type="match status" value="1"/>
</dbReference>
<evidence type="ECO:0000256" key="1">
    <source>
        <dbReference type="ARBA" id="ARBA00004496"/>
    </source>
</evidence>
<dbReference type="EMBL" id="JASJOS010000001">
    <property type="protein sequence ID" value="MDJ1479409.1"/>
    <property type="molecule type" value="Genomic_DNA"/>
</dbReference>
<keyword evidence="4 5" id="KW-0560">Oxidoreductase</keyword>
<reference evidence="5" key="1">
    <citation type="submission" date="2023-05" db="EMBL/GenBank/DDBJ databases">
        <authorList>
            <person name="Zhang X."/>
        </authorList>
    </citation>
    <scope>NUCLEOTIDE SEQUENCE</scope>
    <source>
        <strain evidence="5">YF14B1</strain>
    </source>
</reference>
<organism evidence="5 6">
    <name type="scientific">Xanthocytophaga flava</name>
    <dbReference type="NCBI Taxonomy" id="3048013"/>
    <lineage>
        <taxon>Bacteria</taxon>
        <taxon>Pseudomonadati</taxon>
        <taxon>Bacteroidota</taxon>
        <taxon>Cytophagia</taxon>
        <taxon>Cytophagales</taxon>
        <taxon>Rhodocytophagaceae</taxon>
        <taxon>Xanthocytophaga</taxon>
    </lineage>
</organism>
<dbReference type="Proteomes" id="UP001241110">
    <property type="component" value="Unassembled WGS sequence"/>
</dbReference>
<dbReference type="PANTHER" id="PTHR44085:SF2">
    <property type="entry name" value="SEPIAPTERIN REDUCTASE"/>
    <property type="match status" value="1"/>
</dbReference>
<evidence type="ECO:0000256" key="3">
    <source>
        <dbReference type="ARBA" id="ARBA00022857"/>
    </source>
</evidence>
<dbReference type="InterPro" id="IPR036291">
    <property type="entry name" value="NAD(P)-bd_dom_sf"/>
</dbReference>
<evidence type="ECO:0000313" key="6">
    <source>
        <dbReference type="Proteomes" id="UP001241110"/>
    </source>
</evidence>
<gene>
    <name evidence="5" type="ORF">QNI16_02865</name>
</gene>
<dbReference type="PROSITE" id="PS00061">
    <property type="entry name" value="ADH_SHORT"/>
    <property type="match status" value="1"/>
</dbReference>
<dbReference type="InterPro" id="IPR020904">
    <property type="entry name" value="Sc_DH/Rdtase_CS"/>
</dbReference>
<dbReference type="GO" id="GO:0005737">
    <property type="term" value="C:cytoplasm"/>
    <property type="evidence" value="ECO:0007669"/>
    <property type="project" value="UniProtKB-SubCell"/>
</dbReference>
<sequence>MDNILLITGGSRGIGQALVTTYLQKGYKVFSIARSHSSEKHPLLHQISFDLSSSHGFGTLFKNLFKEIEEAQTASILLINNAAALPIGKIDTLTQEHIQQATHVNLTAPLLLTSLFIQHTQGWKCGKKIINISSGAAHKPYYGWTIYCSTKAALDMLTRTVAIEQSTVENGVKILSISPGVVDTGMQSAIRESTREDFKDIDRFIELKNTNALAEPADVANQIYQVAMDTAIENGAILDLRTLSTNT</sequence>
<dbReference type="Pfam" id="PF00106">
    <property type="entry name" value="adh_short"/>
    <property type="match status" value="1"/>
</dbReference>
<protein>
    <submittedName>
        <fullName evidence="5">(S)-benzoin forming benzil reductase</fullName>
        <ecNumber evidence="5">1.1.1.320</ecNumber>
    </submittedName>
</protein>
<comment type="subcellular location">
    <subcellularLocation>
        <location evidence="1">Cytoplasm</location>
    </subcellularLocation>
</comment>
<dbReference type="RefSeq" id="WP_313975559.1">
    <property type="nucleotide sequence ID" value="NZ_JASJOS010000001.1"/>
</dbReference>
<dbReference type="PRINTS" id="PR00081">
    <property type="entry name" value="GDHRDH"/>
</dbReference>
<dbReference type="EC" id="1.1.1.320" evidence="5"/>
<keyword evidence="2" id="KW-0963">Cytoplasm</keyword>
<evidence type="ECO:0000256" key="2">
    <source>
        <dbReference type="ARBA" id="ARBA00022490"/>
    </source>
</evidence>
<evidence type="ECO:0000313" key="5">
    <source>
        <dbReference type="EMBL" id="MDJ1479409.1"/>
    </source>
</evidence>
<keyword evidence="3" id="KW-0521">NADP</keyword>
<dbReference type="AlphaFoldDB" id="A0AAE3QMD9"/>
<dbReference type="GO" id="GO:0006729">
    <property type="term" value="P:tetrahydrobiopterin biosynthetic process"/>
    <property type="evidence" value="ECO:0007669"/>
    <property type="project" value="TreeGrafter"/>
</dbReference>